<proteinExistence type="predicted"/>
<dbReference type="InterPro" id="IPR002201">
    <property type="entry name" value="Glyco_trans_9"/>
</dbReference>
<gene>
    <name evidence="3" type="ORF">ACFQQA_14585</name>
</gene>
<keyword evidence="2" id="KW-0808">Transferase</keyword>
<dbReference type="Gene3D" id="3.40.50.2000">
    <property type="entry name" value="Glycogen Phosphorylase B"/>
    <property type="match status" value="2"/>
</dbReference>
<evidence type="ECO:0000256" key="1">
    <source>
        <dbReference type="ARBA" id="ARBA00022676"/>
    </source>
</evidence>
<reference evidence="4" key="1">
    <citation type="journal article" date="2019" name="Int. J. Syst. Evol. Microbiol.">
        <title>The Global Catalogue of Microorganisms (GCM) 10K type strain sequencing project: providing services to taxonomists for standard genome sequencing and annotation.</title>
        <authorList>
            <consortium name="The Broad Institute Genomics Platform"/>
            <consortium name="The Broad Institute Genome Sequencing Center for Infectious Disease"/>
            <person name="Wu L."/>
            <person name="Ma J."/>
        </authorList>
    </citation>
    <scope>NUCLEOTIDE SEQUENCE [LARGE SCALE GENOMIC DNA]</scope>
    <source>
        <strain evidence="4">CCUG 60559</strain>
    </source>
</reference>
<dbReference type="PANTHER" id="PTHR30160:SF21">
    <property type="entry name" value="LIPOPOLYSACCHARIDE CORE HEPTOSYLTRANSFERASE OPSX"/>
    <property type="match status" value="1"/>
</dbReference>
<protein>
    <submittedName>
        <fullName evidence="3">Glycosyltransferase family 9 protein</fullName>
    </submittedName>
</protein>
<dbReference type="EMBL" id="JBHTBD010000006">
    <property type="protein sequence ID" value="MFC7295951.1"/>
    <property type="molecule type" value="Genomic_DNA"/>
</dbReference>
<evidence type="ECO:0000313" key="3">
    <source>
        <dbReference type="EMBL" id="MFC7295951.1"/>
    </source>
</evidence>
<dbReference type="Pfam" id="PF01075">
    <property type="entry name" value="Glyco_transf_9"/>
    <property type="match status" value="1"/>
</dbReference>
<keyword evidence="1" id="KW-0328">Glycosyltransferase</keyword>
<accession>A0ABW2IYP3</accession>
<keyword evidence="4" id="KW-1185">Reference proteome</keyword>
<name>A0ABW2IYP3_9GAMM</name>
<dbReference type="InterPro" id="IPR051199">
    <property type="entry name" value="LPS_LOS_Heptosyltrfase"/>
</dbReference>
<organism evidence="3 4">
    <name type="scientific">Marinobacter aromaticivorans</name>
    <dbReference type="NCBI Taxonomy" id="1494078"/>
    <lineage>
        <taxon>Bacteria</taxon>
        <taxon>Pseudomonadati</taxon>
        <taxon>Pseudomonadota</taxon>
        <taxon>Gammaproteobacteria</taxon>
        <taxon>Pseudomonadales</taxon>
        <taxon>Marinobacteraceae</taxon>
        <taxon>Marinobacter</taxon>
    </lineage>
</organism>
<dbReference type="Proteomes" id="UP001596506">
    <property type="component" value="Unassembled WGS sequence"/>
</dbReference>
<dbReference type="PANTHER" id="PTHR30160">
    <property type="entry name" value="TETRAACYLDISACCHARIDE 4'-KINASE-RELATED"/>
    <property type="match status" value="1"/>
</dbReference>
<evidence type="ECO:0000256" key="2">
    <source>
        <dbReference type="ARBA" id="ARBA00022679"/>
    </source>
</evidence>
<dbReference type="RefSeq" id="WP_100689285.1">
    <property type="nucleotide sequence ID" value="NZ_JBHTBD010000006.1"/>
</dbReference>
<evidence type="ECO:0000313" key="4">
    <source>
        <dbReference type="Proteomes" id="UP001596506"/>
    </source>
</evidence>
<comment type="caution">
    <text evidence="3">The sequence shown here is derived from an EMBL/GenBank/DDBJ whole genome shotgun (WGS) entry which is preliminary data.</text>
</comment>
<sequence>MASISSICILRLSAIGDTCNAVSVVQSIQGNYPDARITWIIGKTEAALLNGLPGIELVVFDKNAGLSAYRKLRQDLAGRTFDVLLLMQLAFRANVASLCISAKRRIGYDKARSKELHSLFINERIAPATKPHVLDTFRQFLTALDIPLTPPQWNIPVAPDDELWARAQLDSDSKKHVVLVPAASAQERNWLPERYAQVVNHAHSKGFSVYLCGGPAHPEVELANRVASLCDAPVHNLVGKSSLKQLFALIKNVSLVIAPDTGPIHMAVAAGTPVIGLYAHSNPARTGPYGQQQNTIDAYTPLLREKLGSDAPNAPWGRRLKGDDLMSHISVQQVCDMFDRLTRGQAK</sequence>
<dbReference type="CDD" id="cd03789">
    <property type="entry name" value="GT9_LPS_heptosyltransferase"/>
    <property type="match status" value="1"/>
</dbReference>
<dbReference type="SUPFAM" id="SSF53756">
    <property type="entry name" value="UDP-Glycosyltransferase/glycogen phosphorylase"/>
    <property type="match status" value="1"/>
</dbReference>